<dbReference type="Proteomes" id="UP001419268">
    <property type="component" value="Unassembled WGS sequence"/>
</dbReference>
<dbReference type="EMBL" id="JBBNAG010000001">
    <property type="protein sequence ID" value="KAK9166327.1"/>
    <property type="molecule type" value="Genomic_DNA"/>
</dbReference>
<reference evidence="1 2" key="1">
    <citation type="submission" date="2024-01" db="EMBL/GenBank/DDBJ databases">
        <title>Genome assemblies of Stephania.</title>
        <authorList>
            <person name="Yang L."/>
        </authorList>
    </citation>
    <scope>NUCLEOTIDE SEQUENCE [LARGE SCALE GENOMIC DNA]</scope>
    <source>
        <strain evidence="1">JXDWG</strain>
        <tissue evidence="1">Leaf</tissue>
    </source>
</reference>
<dbReference type="PANTHER" id="PTHR35749:SF1">
    <property type="entry name" value="OSJNBA0084A10.10 PROTEIN"/>
    <property type="match status" value="1"/>
</dbReference>
<accession>A0AAP0Q3F3</accession>
<dbReference type="AlphaFoldDB" id="A0AAP0Q3F3"/>
<sequence>MVTWACLGARVGDSADMANDVRDQVLGQLDATTVHMKNSKIFRCMLGTMIGGVANSKFHSFGVLVDRWDEKLLDFGRKDIFHVRVLSRHEERRIMSYRLELQTKTEQAQAKKEPLRKILEQAILAEVCRMVEQMQTLNRSLDETVINSFLGELLQLICYFKLMGEKNYSLNELLA</sequence>
<organism evidence="1 2">
    <name type="scientific">Stephania cephalantha</name>
    <dbReference type="NCBI Taxonomy" id="152367"/>
    <lineage>
        <taxon>Eukaryota</taxon>
        <taxon>Viridiplantae</taxon>
        <taxon>Streptophyta</taxon>
        <taxon>Embryophyta</taxon>
        <taxon>Tracheophyta</taxon>
        <taxon>Spermatophyta</taxon>
        <taxon>Magnoliopsida</taxon>
        <taxon>Ranunculales</taxon>
        <taxon>Menispermaceae</taxon>
        <taxon>Menispermoideae</taxon>
        <taxon>Cissampelideae</taxon>
        <taxon>Stephania</taxon>
    </lineage>
</organism>
<dbReference type="PANTHER" id="PTHR35749">
    <property type="entry name" value="OSJNBA0084A10.10 PROTEIN"/>
    <property type="match status" value="1"/>
</dbReference>
<keyword evidence="2" id="KW-1185">Reference proteome</keyword>
<evidence type="ECO:0000313" key="2">
    <source>
        <dbReference type="Proteomes" id="UP001419268"/>
    </source>
</evidence>
<comment type="caution">
    <text evidence="1">The sequence shown here is derived from an EMBL/GenBank/DDBJ whole genome shotgun (WGS) entry which is preliminary data.</text>
</comment>
<name>A0AAP0Q3F3_9MAGN</name>
<evidence type="ECO:0000313" key="1">
    <source>
        <dbReference type="EMBL" id="KAK9166327.1"/>
    </source>
</evidence>
<protein>
    <submittedName>
        <fullName evidence="1">Uncharacterized protein</fullName>
    </submittedName>
</protein>
<proteinExistence type="predicted"/>
<gene>
    <name evidence="1" type="ORF">Scep_001518</name>
</gene>